<dbReference type="NCBIfam" id="TIGR00665">
    <property type="entry name" value="DnaB"/>
    <property type="match status" value="1"/>
</dbReference>
<dbReference type="Pfam" id="PF03796">
    <property type="entry name" value="DnaB_C"/>
    <property type="match status" value="1"/>
</dbReference>
<evidence type="ECO:0000256" key="11">
    <source>
        <dbReference type="ARBA" id="ARBA00044932"/>
    </source>
</evidence>
<dbReference type="SUPFAM" id="SSF52540">
    <property type="entry name" value="P-loop containing nucleoside triphosphate hydrolases"/>
    <property type="match status" value="1"/>
</dbReference>
<dbReference type="Gene3D" id="3.40.50.300">
    <property type="entry name" value="P-loop containing nucleotide triphosphate hydrolases"/>
    <property type="match status" value="1"/>
</dbReference>
<comment type="function">
    <text evidence="11 14">The main replicative DNA helicase, it participates in initiation and elongation during chromosome replication. Travels ahead of the DNA replisome, separating dsDNA into templates for DNA synthesis. A processive ATP-dependent 5'-3' DNA helicase it has DNA-dependent ATPase activity.</text>
</comment>
<comment type="similarity">
    <text evidence="1 14">Belongs to the helicase family. DnaB subfamily.</text>
</comment>
<evidence type="ECO:0000313" key="16">
    <source>
        <dbReference type="EMBL" id="OSQ44909.1"/>
    </source>
</evidence>
<reference evidence="16 17" key="1">
    <citation type="submission" date="2014-03" db="EMBL/GenBank/DDBJ databases">
        <title>The draft genome sequence of Thalassospira alkalitolerans JCM 18968.</title>
        <authorList>
            <person name="Lai Q."/>
            <person name="Shao Z."/>
        </authorList>
    </citation>
    <scope>NUCLEOTIDE SEQUENCE [LARGE SCALE GENOMIC DNA]</scope>
    <source>
        <strain evidence="16 17">JCM 18968</strain>
    </source>
</reference>
<comment type="caution">
    <text evidence="16">The sequence shown here is derived from an EMBL/GenBank/DDBJ whole genome shotgun (WGS) entry which is preliminary data.</text>
</comment>
<evidence type="ECO:0000256" key="8">
    <source>
        <dbReference type="ARBA" id="ARBA00022840"/>
    </source>
</evidence>
<evidence type="ECO:0000256" key="5">
    <source>
        <dbReference type="ARBA" id="ARBA00022741"/>
    </source>
</evidence>
<keyword evidence="9 14" id="KW-0238">DNA-binding</keyword>
<dbReference type="InterPro" id="IPR016136">
    <property type="entry name" value="DNA_helicase_N/primase_C"/>
</dbReference>
<dbReference type="AlphaFoldDB" id="A0A1Y2L7P7"/>
<dbReference type="Pfam" id="PF00772">
    <property type="entry name" value="DnaB"/>
    <property type="match status" value="1"/>
</dbReference>
<sequence>MTDPQLDALFAPIEADHGEATGLMLERTPPHNFDAEAALLGAILNNNAAYERVSDILRPEHFADARHGRIFEASGKLIERGQLANPVTLSAFFRQDEHLAEIGGPQYLAELSNNLVSVINAGDYGKLVYDLYLRRELIEIGEETVNEAYRYEIETDAAIQIEKTEQKLFSLATAGAAESGFVAFGPALTKAYENIEHAYKNAGKVVGVTTGLRDIDRKLGGLHPSDLLILAGRPSMGKTALAMNVAFNAAISSHQNRNTGAEEGNELKTGAIAVFSLEMAAEQLAARLLSQAAEVSGDNMRRGDLNEDDFQRLVLATQELNTVPLYIDDTPALPVSTLRTRCRRLKRQHGLAMIVVDYLQLLAPPTNFRGDGRVQEVSEITRMLKAIAKELEVPVLALSQLSRAVEQREDKRPQLSDLRESGSIEQDADVVMFIYREQYYLERAEPAQRPEEATDKFGERYSQWQERLNHVYNTAEVIIAKQRHGPVGNVRLFFDGNYTKFGDLDHIEEEYE</sequence>
<dbReference type="GO" id="GO:0005829">
    <property type="term" value="C:cytosol"/>
    <property type="evidence" value="ECO:0007669"/>
    <property type="project" value="TreeGrafter"/>
</dbReference>
<evidence type="ECO:0000256" key="9">
    <source>
        <dbReference type="ARBA" id="ARBA00023125"/>
    </source>
</evidence>
<keyword evidence="10" id="KW-0413">Isomerase</keyword>
<dbReference type="InterPro" id="IPR007693">
    <property type="entry name" value="DNA_helicase_DnaB-like_N"/>
</dbReference>
<evidence type="ECO:0000256" key="1">
    <source>
        <dbReference type="ARBA" id="ARBA00008428"/>
    </source>
</evidence>
<dbReference type="CDD" id="cd00984">
    <property type="entry name" value="DnaB_C"/>
    <property type="match status" value="1"/>
</dbReference>
<dbReference type="EMBL" id="JFKB01000017">
    <property type="protein sequence ID" value="OSQ44909.1"/>
    <property type="molecule type" value="Genomic_DNA"/>
</dbReference>
<keyword evidence="5 14" id="KW-0547">Nucleotide-binding</keyword>
<dbReference type="GO" id="GO:0043139">
    <property type="term" value="F:5'-3' DNA helicase activity"/>
    <property type="evidence" value="ECO:0007669"/>
    <property type="project" value="UniProtKB-EC"/>
</dbReference>
<evidence type="ECO:0000256" key="10">
    <source>
        <dbReference type="ARBA" id="ARBA00023235"/>
    </source>
</evidence>
<gene>
    <name evidence="16" type="ORF">TALK_18530</name>
</gene>
<keyword evidence="6 14" id="KW-0378">Hydrolase</keyword>
<evidence type="ECO:0000259" key="15">
    <source>
        <dbReference type="PROSITE" id="PS51199"/>
    </source>
</evidence>
<keyword evidence="4 14" id="KW-0235">DNA replication</keyword>
<protein>
    <recommendedName>
        <fullName evidence="13 14">Replicative DNA helicase</fullName>
        <ecNumber evidence="13 14">5.6.2.3</ecNumber>
    </recommendedName>
</protein>
<keyword evidence="7 14" id="KW-0347">Helicase</keyword>
<dbReference type="SUPFAM" id="SSF48024">
    <property type="entry name" value="N-terminal domain of DnaB helicase"/>
    <property type="match status" value="1"/>
</dbReference>
<dbReference type="Gene3D" id="1.10.860.10">
    <property type="entry name" value="DNAb Helicase, Chain A"/>
    <property type="match status" value="1"/>
</dbReference>
<comment type="catalytic activity">
    <reaction evidence="12 14">
        <text>ATP + H2O = ADP + phosphate + H(+)</text>
        <dbReference type="Rhea" id="RHEA:13065"/>
        <dbReference type="ChEBI" id="CHEBI:15377"/>
        <dbReference type="ChEBI" id="CHEBI:15378"/>
        <dbReference type="ChEBI" id="CHEBI:30616"/>
        <dbReference type="ChEBI" id="CHEBI:43474"/>
        <dbReference type="ChEBI" id="CHEBI:456216"/>
        <dbReference type="EC" id="5.6.2.3"/>
    </reaction>
</comment>
<dbReference type="RefSeq" id="WP_085620643.1">
    <property type="nucleotide sequence ID" value="NZ_CAXBPE010000010.1"/>
</dbReference>
<keyword evidence="17" id="KW-1185">Reference proteome</keyword>
<name>A0A1Y2L7P7_9PROT</name>
<dbReference type="Proteomes" id="UP000193396">
    <property type="component" value="Unassembled WGS sequence"/>
</dbReference>
<dbReference type="GO" id="GO:0016887">
    <property type="term" value="F:ATP hydrolysis activity"/>
    <property type="evidence" value="ECO:0007669"/>
    <property type="project" value="RHEA"/>
</dbReference>
<dbReference type="InterPro" id="IPR007692">
    <property type="entry name" value="DNA_helicase_DnaB"/>
</dbReference>
<dbReference type="GO" id="GO:1990077">
    <property type="term" value="C:primosome complex"/>
    <property type="evidence" value="ECO:0007669"/>
    <property type="project" value="UniProtKB-UniRule"/>
</dbReference>
<evidence type="ECO:0000256" key="4">
    <source>
        <dbReference type="ARBA" id="ARBA00022705"/>
    </source>
</evidence>
<keyword evidence="3 14" id="KW-0639">Primosome</keyword>
<proteinExistence type="inferred from homology"/>
<keyword evidence="8 14" id="KW-0067">ATP-binding</keyword>
<evidence type="ECO:0000256" key="14">
    <source>
        <dbReference type="RuleBase" id="RU362085"/>
    </source>
</evidence>
<dbReference type="PROSITE" id="PS51199">
    <property type="entry name" value="SF4_HELICASE"/>
    <property type="match status" value="1"/>
</dbReference>
<dbReference type="InterPro" id="IPR027417">
    <property type="entry name" value="P-loop_NTPase"/>
</dbReference>
<dbReference type="InterPro" id="IPR036185">
    <property type="entry name" value="DNA_heli_DnaB-like_N_sf"/>
</dbReference>
<comment type="subunit">
    <text evidence="2">Homohexamer.</text>
</comment>
<organism evidence="16 17">
    <name type="scientific">Thalassospira alkalitolerans</name>
    <dbReference type="NCBI Taxonomy" id="1293890"/>
    <lineage>
        <taxon>Bacteria</taxon>
        <taxon>Pseudomonadati</taxon>
        <taxon>Pseudomonadota</taxon>
        <taxon>Alphaproteobacteria</taxon>
        <taxon>Rhodospirillales</taxon>
        <taxon>Thalassospiraceae</taxon>
        <taxon>Thalassospira</taxon>
    </lineage>
</organism>
<accession>A0A1Y2L7P7</accession>
<dbReference type="GO" id="GO:0042802">
    <property type="term" value="F:identical protein binding"/>
    <property type="evidence" value="ECO:0007669"/>
    <property type="project" value="UniProtKB-ARBA"/>
</dbReference>
<evidence type="ECO:0000256" key="6">
    <source>
        <dbReference type="ARBA" id="ARBA00022801"/>
    </source>
</evidence>
<dbReference type="GO" id="GO:0006269">
    <property type="term" value="P:DNA replication, synthesis of primer"/>
    <property type="evidence" value="ECO:0007669"/>
    <property type="project" value="UniProtKB-UniRule"/>
</dbReference>
<evidence type="ECO:0000256" key="7">
    <source>
        <dbReference type="ARBA" id="ARBA00022806"/>
    </source>
</evidence>
<feature type="domain" description="SF4 helicase" evidence="15">
    <location>
        <begin position="201"/>
        <end position="508"/>
    </location>
</feature>
<evidence type="ECO:0000256" key="3">
    <source>
        <dbReference type="ARBA" id="ARBA00022515"/>
    </source>
</evidence>
<evidence type="ECO:0000256" key="2">
    <source>
        <dbReference type="ARBA" id="ARBA00011643"/>
    </source>
</evidence>
<dbReference type="InterPro" id="IPR007694">
    <property type="entry name" value="DNA_helicase_DnaB-like_C"/>
</dbReference>
<dbReference type="PANTHER" id="PTHR30153">
    <property type="entry name" value="REPLICATIVE DNA HELICASE DNAB"/>
    <property type="match status" value="1"/>
</dbReference>
<dbReference type="STRING" id="1293890.TALK_18530"/>
<dbReference type="GO" id="GO:0003677">
    <property type="term" value="F:DNA binding"/>
    <property type="evidence" value="ECO:0007669"/>
    <property type="project" value="UniProtKB-UniRule"/>
</dbReference>
<dbReference type="EC" id="5.6.2.3" evidence="13 14"/>
<dbReference type="PANTHER" id="PTHR30153:SF2">
    <property type="entry name" value="REPLICATIVE DNA HELICASE"/>
    <property type="match status" value="1"/>
</dbReference>
<dbReference type="OrthoDB" id="9773982at2"/>
<evidence type="ECO:0000256" key="12">
    <source>
        <dbReference type="ARBA" id="ARBA00048954"/>
    </source>
</evidence>
<evidence type="ECO:0000256" key="13">
    <source>
        <dbReference type="NCBIfam" id="TIGR00665"/>
    </source>
</evidence>
<dbReference type="GO" id="GO:0005524">
    <property type="term" value="F:ATP binding"/>
    <property type="evidence" value="ECO:0007669"/>
    <property type="project" value="UniProtKB-UniRule"/>
</dbReference>
<dbReference type="FunFam" id="3.40.50.300:FF:000076">
    <property type="entry name" value="Replicative DNA helicase"/>
    <property type="match status" value="1"/>
</dbReference>
<evidence type="ECO:0000313" key="17">
    <source>
        <dbReference type="Proteomes" id="UP000193396"/>
    </source>
</evidence>
<dbReference type="NCBIfam" id="NF006606">
    <property type="entry name" value="PRK09165.1"/>
    <property type="match status" value="1"/>
</dbReference>